<reference evidence="1" key="1">
    <citation type="submission" date="2023-03" db="EMBL/GenBank/DDBJ databases">
        <title>Edaphobacter sp.</title>
        <authorList>
            <person name="Huber K.J."/>
            <person name="Papendorf J."/>
            <person name="Pilke C."/>
            <person name="Bunk B."/>
            <person name="Sproeer C."/>
            <person name="Pester M."/>
        </authorList>
    </citation>
    <scope>NUCLEOTIDE SEQUENCE</scope>
    <source>
        <strain evidence="1">DSM 110680</strain>
    </source>
</reference>
<name>A0AAU7DLL2_9BACT</name>
<sequence length="81" mass="9224">MTEELQKRVRVIHDLERAIRLWELLRDNAQRVVDETEAFPKKPEGSAETNPTVAKACAYIETCNASILATKERIDKLARGD</sequence>
<proteinExistence type="predicted"/>
<organism evidence="1">
    <name type="scientific">Telmatobacter sp. DSM 110680</name>
    <dbReference type="NCBI Taxonomy" id="3036704"/>
    <lineage>
        <taxon>Bacteria</taxon>
        <taxon>Pseudomonadati</taxon>
        <taxon>Acidobacteriota</taxon>
        <taxon>Terriglobia</taxon>
        <taxon>Terriglobales</taxon>
        <taxon>Acidobacteriaceae</taxon>
        <taxon>Telmatobacter</taxon>
    </lineage>
</organism>
<accession>A0AAU7DLL2</accession>
<protein>
    <submittedName>
        <fullName evidence="1">Uncharacterized protein</fullName>
    </submittedName>
</protein>
<dbReference type="RefSeq" id="WP_348262881.1">
    <property type="nucleotide sequence ID" value="NZ_CP121196.1"/>
</dbReference>
<dbReference type="EMBL" id="CP121196">
    <property type="protein sequence ID" value="XBH17656.1"/>
    <property type="molecule type" value="Genomic_DNA"/>
</dbReference>
<gene>
    <name evidence="1" type="ORF">P8935_24210</name>
</gene>
<dbReference type="AlphaFoldDB" id="A0AAU7DLL2"/>
<evidence type="ECO:0000313" key="1">
    <source>
        <dbReference type="EMBL" id="XBH17656.1"/>
    </source>
</evidence>